<protein>
    <submittedName>
        <fullName evidence="1">Uncharacterized protein</fullName>
    </submittedName>
</protein>
<dbReference type="EMBL" id="JABXBU010000002">
    <property type="protein sequence ID" value="KAF8793706.1"/>
    <property type="molecule type" value="Genomic_DNA"/>
</dbReference>
<name>A0A8T0FSC6_ARGBR</name>
<keyword evidence="2" id="KW-1185">Reference proteome</keyword>
<dbReference type="Proteomes" id="UP000807504">
    <property type="component" value="Unassembled WGS sequence"/>
</dbReference>
<comment type="caution">
    <text evidence="1">The sequence shown here is derived from an EMBL/GenBank/DDBJ whole genome shotgun (WGS) entry which is preliminary data.</text>
</comment>
<organism evidence="1 2">
    <name type="scientific">Argiope bruennichi</name>
    <name type="common">Wasp spider</name>
    <name type="synonym">Aranea bruennichi</name>
    <dbReference type="NCBI Taxonomy" id="94029"/>
    <lineage>
        <taxon>Eukaryota</taxon>
        <taxon>Metazoa</taxon>
        <taxon>Ecdysozoa</taxon>
        <taxon>Arthropoda</taxon>
        <taxon>Chelicerata</taxon>
        <taxon>Arachnida</taxon>
        <taxon>Araneae</taxon>
        <taxon>Araneomorphae</taxon>
        <taxon>Entelegynae</taxon>
        <taxon>Araneoidea</taxon>
        <taxon>Araneidae</taxon>
        <taxon>Argiope</taxon>
    </lineage>
</organism>
<reference evidence="1" key="1">
    <citation type="journal article" date="2020" name="bioRxiv">
        <title>Chromosome-level reference genome of the European wasp spider Argiope bruennichi: a resource for studies on range expansion and evolutionary adaptation.</title>
        <authorList>
            <person name="Sheffer M.M."/>
            <person name="Hoppe A."/>
            <person name="Krehenwinkel H."/>
            <person name="Uhl G."/>
            <person name="Kuss A.W."/>
            <person name="Jensen L."/>
            <person name="Jensen C."/>
            <person name="Gillespie R.G."/>
            <person name="Hoff K.J."/>
            <person name="Prost S."/>
        </authorList>
    </citation>
    <scope>NUCLEOTIDE SEQUENCE</scope>
</reference>
<evidence type="ECO:0000313" key="1">
    <source>
        <dbReference type="EMBL" id="KAF8793706.1"/>
    </source>
</evidence>
<dbReference type="AlphaFoldDB" id="A0A8T0FSC6"/>
<accession>A0A8T0FSC6</accession>
<gene>
    <name evidence="1" type="ORF">HNY73_001752</name>
</gene>
<reference evidence="1" key="2">
    <citation type="submission" date="2020-06" db="EMBL/GenBank/DDBJ databases">
        <authorList>
            <person name="Sheffer M."/>
        </authorList>
    </citation>
    <scope>NUCLEOTIDE SEQUENCE</scope>
</reference>
<proteinExistence type="predicted"/>
<sequence>MYILKAAHRGTWPYKLLKDLFLKSRISRINLFGLPEQFGKFLHKIQSRRSQGIELNMEINICGQDILPTRFMSIPSKSKVYIDS</sequence>
<evidence type="ECO:0000313" key="2">
    <source>
        <dbReference type="Proteomes" id="UP000807504"/>
    </source>
</evidence>